<comment type="caution">
    <text evidence="2">The sequence shown here is derived from an EMBL/GenBank/DDBJ whole genome shotgun (WGS) entry which is preliminary data.</text>
</comment>
<evidence type="ECO:0000313" key="3">
    <source>
        <dbReference type="Proteomes" id="UP000249417"/>
    </source>
</evidence>
<dbReference type="AlphaFoldDB" id="A0A2W5MVV6"/>
<name>A0A2W5MVV6_9BACT</name>
<sequence length="81" mass="9012">MTEPKKPRARTAASHKKDARPAAKTKPWDKENPKKSAASKTKLTPAQKEEARARAEKAGRPYPNLVDNMFVARKAAKSQKD</sequence>
<dbReference type="Proteomes" id="UP000249417">
    <property type="component" value="Unassembled WGS sequence"/>
</dbReference>
<organism evidence="2 3">
    <name type="scientific">Micavibrio aeruginosavorus</name>
    <dbReference type="NCBI Taxonomy" id="349221"/>
    <lineage>
        <taxon>Bacteria</taxon>
        <taxon>Pseudomonadati</taxon>
        <taxon>Bdellovibrionota</taxon>
        <taxon>Bdellovibrionia</taxon>
        <taxon>Bdellovibrionales</taxon>
        <taxon>Pseudobdellovibrionaceae</taxon>
        <taxon>Micavibrio</taxon>
    </lineage>
</organism>
<evidence type="ECO:0000256" key="1">
    <source>
        <dbReference type="SAM" id="MobiDB-lite"/>
    </source>
</evidence>
<proteinExistence type="predicted"/>
<feature type="compositionally biased region" description="Basic and acidic residues" evidence="1">
    <location>
        <begin position="47"/>
        <end position="59"/>
    </location>
</feature>
<protein>
    <submittedName>
        <fullName evidence="2">Uncharacterized protein</fullName>
    </submittedName>
</protein>
<dbReference type="EMBL" id="QFQB01000052">
    <property type="protein sequence ID" value="PZQ45352.1"/>
    <property type="molecule type" value="Genomic_DNA"/>
</dbReference>
<feature type="region of interest" description="Disordered" evidence="1">
    <location>
        <begin position="1"/>
        <end position="64"/>
    </location>
</feature>
<accession>A0A2W5MVV6</accession>
<gene>
    <name evidence="2" type="ORF">DI551_07605</name>
</gene>
<feature type="compositionally biased region" description="Basic and acidic residues" evidence="1">
    <location>
        <begin position="15"/>
        <end position="34"/>
    </location>
</feature>
<evidence type="ECO:0000313" key="2">
    <source>
        <dbReference type="EMBL" id="PZQ45352.1"/>
    </source>
</evidence>
<reference evidence="2 3" key="1">
    <citation type="submission" date="2017-08" db="EMBL/GenBank/DDBJ databases">
        <title>Infants hospitalized years apart are colonized by the same room-sourced microbial strains.</title>
        <authorList>
            <person name="Brooks B."/>
            <person name="Olm M.R."/>
            <person name="Firek B.A."/>
            <person name="Baker R."/>
            <person name="Thomas B.C."/>
            <person name="Morowitz M.J."/>
            <person name="Banfield J.F."/>
        </authorList>
    </citation>
    <scope>NUCLEOTIDE SEQUENCE [LARGE SCALE GENOMIC DNA]</scope>
    <source>
        <strain evidence="2">S2_005_002_R2_29</strain>
    </source>
</reference>